<feature type="non-terminal residue" evidence="1">
    <location>
        <position position="1"/>
    </location>
</feature>
<accession>A0A9P5N768</accession>
<sequence length="78" mass="8219">HHGVAASGVCYVRSLLPGCQPATALLCVSNAMFSPLPRVGCRLSLVPFLLANPLIGFLCASHVMHRFGQGITPGGYRL</sequence>
<reference evidence="1" key="2">
    <citation type="journal article" date="2020" name="Nat. Commun.">
        <title>Large-scale genome sequencing of mycorrhizal fungi provides insights into the early evolution of symbiotic traits.</title>
        <authorList>
            <person name="Miyauchi S."/>
            <person name="Kiss E."/>
            <person name="Kuo A."/>
            <person name="Drula E."/>
            <person name="Kohler A."/>
            <person name="Sanchez-Garcia M."/>
            <person name="Morin E."/>
            <person name="Andreopoulos B."/>
            <person name="Barry K.W."/>
            <person name="Bonito G."/>
            <person name="Buee M."/>
            <person name="Carver A."/>
            <person name="Chen C."/>
            <person name="Cichocki N."/>
            <person name="Clum A."/>
            <person name="Culley D."/>
            <person name="Crous P.W."/>
            <person name="Fauchery L."/>
            <person name="Girlanda M."/>
            <person name="Hayes R.D."/>
            <person name="Keri Z."/>
            <person name="LaButti K."/>
            <person name="Lipzen A."/>
            <person name="Lombard V."/>
            <person name="Magnuson J."/>
            <person name="Maillard F."/>
            <person name="Murat C."/>
            <person name="Nolan M."/>
            <person name="Ohm R.A."/>
            <person name="Pangilinan J."/>
            <person name="Pereira M.F."/>
            <person name="Perotto S."/>
            <person name="Peter M."/>
            <person name="Pfister S."/>
            <person name="Riley R."/>
            <person name="Sitrit Y."/>
            <person name="Stielow J.B."/>
            <person name="Szollosi G."/>
            <person name="Zifcakova L."/>
            <person name="Stursova M."/>
            <person name="Spatafora J.W."/>
            <person name="Tedersoo L."/>
            <person name="Vaario L.M."/>
            <person name="Yamada A."/>
            <person name="Yan M."/>
            <person name="Wang P."/>
            <person name="Xu J."/>
            <person name="Bruns T."/>
            <person name="Baldrian P."/>
            <person name="Vilgalys R."/>
            <person name="Dunand C."/>
            <person name="Henrissat B."/>
            <person name="Grigoriev I.V."/>
            <person name="Hibbett D."/>
            <person name="Nagy L.G."/>
            <person name="Martin F.M."/>
        </authorList>
    </citation>
    <scope>NUCLEOTIDE SEQUENCE</scope>
    <source>
        <strain evidence="1">Prilba</strain>
    </source>
</reference>
<dbReference type="EMBL" id="WHVB01000001">
    <property type="protein sequence ID" value="KAF8487351.1"/>
    <property type="molecule type" value="Genomic_DNA"/>
</dbReference>
<evidence type="ECO:0000313" key="1">
    <source>
        <dbReference type="EMBL" id="KAF8487351.1"/>
    </source>
</evidence>
<evidence type="ECO:0000313" key="2">
    <source>
        <dbReference type="Proteomes" id="UP000759537"/>
    </source>
</evidence>
<dbReference type="AlphaFoldDB" id="A0A9P5N768"/>
<organism evidence="1 2">
    <name type="scientific">Russula ochroleuca</name>
    <dbReference type="NCBI Taxonomy" id="152965"/>
    <lineage>
        <taxon>Eukaryota</taxon>
        <taxon>Fungi</taxon>
        <taxon>Dikarya</taxon>
        <taxon>Basidiomycota</taxon>
        <taxon>Agaricomycotina</taxon>
        <taxon>Agaricomycetes</taxon>
        <taxon>Russulales</taxon>
        <taxon>Russulaceae</taxon>
        <taxon>Russula</taxon>
    </lineage>
</organism>
<protein>
    <submittedName>
        <fullName evidence="1">Uncharacterized protein</fullName>
    </submittedName>
</protein>
<name>A0A9P5N768_9AGAM</name>
<comment type="caution">
    <text evidence="1">The sequence shown here is derived from an EMBL/GenBank/DDBJ whole genome shotgun (WGS) entry which is preliminary data.</text>
</comment>
<keyword evidence="2" id="KW-1185">Reference proteome</keyword>
<dbReference type="Proteomes" id="UP000759537">
    <property type="component" value="Unassembled WGS sequence"/>
</dbReference>
<gene>
    <name evidence="1" type="ORF">DFH94DRAFT_599522</name>
</gene>
<reference evidence="1" key="1">
    <citation type="submission" date="2019-10" db="EMBL/GenBank/DDBJ databases">
        <authorList>
            <consortium name="DOE Joint Genome Institute"/>
            <person name="Kuo A."/>
            <person name="Miyauchi S."/>
            <person name="Kiss E."/>
            <person name="Drula E."/>
            <person name="Kohler A."/>
            <person name="Sanchez-Garcia M."/>
            <person name="Andreopoulos B."/>
            <person name="Barry K.W."/>
            <person name="Bonito G."/>
            <person name="Buee M."/>
            <person name="Carver A."/>
            <person name="Chen C."/>
            <person name="Cichocki N."/>
            <person name="Clum A."/>
            <person name="Culley D."/>
            <person name="Crous P.W."/>
            <person name="Fauchery L."/>
            <person name="Girlanda M."/>
            <person name="Hayes R."/>
            <person name="Keri Z."/>
            <person name="LaButti K."/>
            <person name="Lipzen A."/>
            <person name="Lombard V."/>
            <person name="Magnuson J."/>
            <person name="Maillard F."/>
            <person name="Morin E."/>
            <person name="Murat C."/>
            <person name="Nolan M."/>
            <person name="Ohm R."/>
            <person name="Pangilinan J."/>
            <person name="Pereira M."/>
            <person name="Perotto S."/>
            <person name="Peter M."/>
            <person name="Riley R."/>
            <person name="Sitrit Y."/>
            <person name="Stielow B."/>
            <person name="Szollosi G."/>
            <person name="Zifcakova L."/>
            <person name="Stursova M."/>
            <person name="Spatafora J.W."/>
            <person name="Tedersoo L."/>
            <person name="Vaario L.-M."/>
            <person name="Yamada A."/>
            <person name="Yan M."/>
            <person name="Wang P."/>
            <person name="Xu J."/>
            <person name="Bruns T."/>
            <person name="Baldrian P."/>
            <person name="Vilgalys R."/>
            <person name="Henrissat B."/>
            <person name="Grigoriev I.V."/>
            <person name="Hibbett D."/>
            <person name="Nagy L.G."/>
            <person name="Martin F.M."/>
        </authorList>
    </citation>
    <scope>NUCLEOTIDE SEQUENCE</scope>
    <source>
        <strain evidence="1">Prilba</strain>
    </source>
</reference>
<feature type="non-terminal residue" evidence="1">
    <location>
        <position position="78"/>
    </location>
</feature>
<proteinExistence type="predicted"/>